<gene>
    <name evidence="1" type="ORF">LITE_LOCUS5759</name>
</gene>
<name>A0AAV0HTG3_9ROSI</name>
<comment type="caution">
    <text evidence="1">The sequence shown here is derived from an EMBL/GenBank/DDBJ whole genome shotgun (WGS) entry which is preliminary data.</text>
</comment>
<organism evidence="1 2">
    <name type="scientific">Linum tenue</name>
    <dbReference type="NCBI Taxonomy" id="586396"/>
    <lineage>
        <taxon>Eukaryota</taxon>
        <taxon>Viridiplantae</taxon>
        <taxon>Streptophyta</taxon>
        <taxon>Embryophyta</taxon>
        <taxon>Tracheophyta</taxon>
        <taxon>Spermatophyta</taxon>
        <taxon>Magnoliopsida</taxon>
        <taxon>eudicotyledons</taxon>
        <taxon>Gunneridae</taxon>
        <taxon>Pentapetalae</taxon>
        <taxon>rosids</taxon>
        <taxon>fabids</taxon>
        <taxon>Malpighiales</taxon>
        <taxon>Linaceae</taxon>
        <taxon>Linum</taxon>
    </lineage>
</organism>
<accession>A0AAV0HTG3</accession>
<proteinExistence type="predicted"/>
<evidence type="ECO:0000313" key="1">
    <source>
        <dbReference type="EMBL" id="CAI0388234.1"/>
    </source>
</evidence>
<reference evidence="1" key="1">
    <citation type="submission" date="2022-08" db="EMBL/GenBank/DDBJ databases">
        <authorList>
            <person name="Gutierrez-Valencia J."/>
        </authorList>
    </citation>
    <scope>NUCLEOTIDE SEQUENCE</scope>
</reference>
<evidence type="ECO:0000313" key="2">
    <source>
        <dbReference type="Proteomes" id="UP001154282"/>
    </source>
</evidence>
<keyword evidence="2" id="KW-1185">Reference proteome</keyword>
<dbReference type="EMBL" id="CAMGYJ010000002">
    <property type="protein sequence ID" value="CAI0388234.1"/>
    <property type="molecule type" value="Genomic_DNA"/>
</dbReference>
<dbReference type="AlphaFoldDB" id="A0AAV0HTG3"/>
<dbReference type="Proteomes" id="UP001154282">
    <property type="component" value="Unassembled WGS sequence"/>
</dbReference>
<evidence type="ECO:0008006" key="3">
    <source>
        <dbReference type="Google" id="ProtNLM"/>
    </source>
</evidence>
<sequence>MGSSPDDEGPDGGRAALMCTSCGCHRTFDSRWCPRERSTTRESATAPISTACHC</sequence>
<protein>
    <recommendedName>
        <fullName evidence="3">ZF-HD dimerization-type domain-containing protein</fullName>
    </recommendedName>
</protein>